<dbReference type="Pfam" id="PF13970">
    <property type="entry name" value="DUF4221"/>
    <property type="match status" value="1"/>
</dbReference>
<accession>G0J3U3</accession>
<reference evidence="2" key="1">
    <citation type="submission" date="2011-07" db="EMBL/GenBank/DDBJ databases">
        <title>The complete genome of Cyclobacterium marinum DSM 745.</title>
        <authorList>
            <person name="Lucas S."/>
            <person name="Han J."/>
            <person name="Lapidus A."/>
            <person name="Bruce D."/>
            <person name="Goodwin L."/>
            <person name="Pitluck S."/>
            <person name="Peters L."/>
            <person name="Kyrpides N."/>
            <person name="Mavromatis K."/>
            <person name="Ivanova N."/>
            <person name="Ovchinnikova G."/>
            <person name="Chertkov O."/>
            <person name="Detter J.C."/>
            <person name="Tapia R."/>
            <person name="Han C."/>
            <person name="Land M."/>
            <person name="Hauser L."/>
            <person name="Markowitz V."/>
            <person name="Cheng J.-F."/>
            <person name="Hugenholtz P."/>
            <person name="Woyke T."/>
            <person name="Wu D."/>
            <person name="Tindall B."/>
            <person name="Schuetze A."/>
            <person name="Brambilla E."/>
            <person name="Klenk H.-P."/>
            <person name="Eisen J.A."/>
        </authorList>
    </citation>
    <scope>NUCLEOTIDE SEQUENCE [LARGE SCALE GENOMIC DNA]</scope>
    <source>
        <strain evidence="2">ATCC 25205 / DSM 745 / LMG 13164 / NCIMB 1802</strain>
    </source>
</reference>
<dbReference type="STRING" id="880070.Cycma_2172"/>
<dbReference type="EMBL" id="CP002955">
    <property type="protein sequence ID" value="AEL25917.1"/>
    <property type="molecule type" value="Genomic_DNA"/>
</dbReference>
<organism evidence="1 2">
    <name type="scientific">Cyclobacterium marinum (strain ATCC 25205 / DSM 745 / LMG 13164 / NCIMB 1802)</name>
    <name type="common">Flectobacillus marinus</name>
    <dbReference type="NCBI Taxonomy" id="880070"/>
    <lineage>
        <taxon>Bacteria</taxon>
        <taxon>Pseudomonadati</taxon>
        <taxon>Bacteroidota</taxon>
        <taxon>Cytophagia</taxon>
        <taxon>Cytophagales</taxon>
        <taxon>Cyclobacteriaceae</taxon>
        <taxon>Cyclobacterium</taxon>
    </lineage>
</organism>
<evidence type="ECO:0008006" key="3">
    <source>
        <dbReference type="Google" id="ProtNLM"/>
    </source>
</evidence>
<gene>
    <name evidence="1" type="ordered locus">Cycma_2172</name>
</gene>
<dbReference type="OrthoDB" id="833511at2"/>
<dbReference type="eggNOG" id="ENOG5032TA5">
    <property type="taxonomic scope" value="Bacteria"/>
</dbReference>
<dbReference type="HOGENOM" id="CLU_059145_0_0_10"/>
<keyword evidence="2" id="KW-1185">Reference proteome</keyword>
<dbReference type="Proteomes" id="UP000001635">
    <property type="component" value="Chromosome"/>
</dbReference>
<sequence length="385" mass="44123">MKSSFYCITLFIFFACNNQKSTNDSNVLPSLEISLDTVEIDPGEELLFLNSNLSLSALSEDKKYLYNINSKEYTIEQINLNTLAFEKKYRLEKEGPNEVGHSIHAFSLINKDKLFISTFYNDGVFNWQGEKLESFGIKEIGISLGQLKEGDRPYKTVSIASDGSKFASLIHNFEDKKRSFILIEPANNTIKELPIPAIEKANKFDVALVEERTVAIVGPQRYLNIEQGKAILGTEASSELYVLDKNADSLRHITFNSRLIPNEKSGTYPREVSSKNQFLTYALKIREDISYKAPVWDDKKQVYYRFSYQYIFDENALPKENQLFPRPIGATVYLSVLDKDFNLVAEGAVPQLDRTPSFHFVKDGKLWLFENIEDEMGFVRLDINW</sequence>
<dbReference type="RefSeq" id="WP_014020210.1">
    <property type="nucleotide sequence ID" value="NC_015914.1"/>
</dbReference>
<evidence type="ECO:0000313" key="1">
    <source>
        <dbReference type="EMBL" id="AEL25917.1"/>
    </source>
</evidence>
<evidence type="ECO:0000313" key="2">
    <source>
        <dbReference type="Proteomes" id="UP000001635"/>
    </source>
</evidence>
<protein>
    <recommendedName>
        <fullName evidence="3">Lipoprotein</fullName>
    </recommendedName>
</protein>
<dbReference type="InterPro" id="IPR025316">
    <property type="entry name" value="DUF4221"/>
</dbReference>
<dbReference type="PROSITE" id="PS51257">
    <property type="entry name" value="PROKAR_LIPOPROTEIN"/>
    <property type="match status" value="1"/>
</dbReference>
<dbReference type="AlphaFoldDB" id="G0J3U3"/>
<dbReference type="KEGG" id="cmr:Cycma_2172"/>
<proteinExistence type="predicted"/>
<name>G0J3U3_CYCMS</name>